<accession>A0A9W5VPB9</accession>
<reference evidence="2 3" key="1">
    <citation type="submission" date="2012-12" db="EMBL/GenBank/DDBJ databases">
        <title>The Genome Sequence of Bacillus cereus VD184.</title>
        <authorList>
            <consortium name="The Broad Institute Genome Sequencing Platform"/>
            <consortium name="The Broad Institute Genome Sequencing Center for Infectious Disease"/>
            <person name="Feldgarden M."/>
            <person name="Van der Auwera G.A."/>
            <person name="Mahillon J."/>
            <person name="Duprez V."/>
            <person name="Timmery S."/>
            <person name="Mattelet C."/>
            <person name="Dierick K."/>
            <person name="Sun M."/>
            <person name="Yu Z."/>
            <person name="Zhu L."/>
            <person name="Hu X."/>
            <person name="Shank E.B."/>
            <person name="Swiecicka I."/>
            <person name="Hansen B.M."/>
            <person name="Andrup L."/>
            <person name="Walker B."/>
            <person name="Young S.K."/>
            <person name="Zeng Q."/>
            <person name="Gargeya S."/>
            <person name="Fitzgerald M."/>
            <person name="Haas B."/>
            <person name="Abouelleil A."/>
            <person name="Alvarado L."/>
            <person name="Arachchi H.M."/>
            <person name="Berlin A.M."/>
            <person name="Chapman S.B."/>
            <person name="Dewar J."/>
            <person name="Goldberg J."/>
            <person name="Griggs A."/>
            <person name="Gujja S."/>
            <person name="Hansen M."/>
            <person name="Howarth C."/>
            <person name="Imamovic A."/>
            <person name="Larimer J."/>
            <person name="McCowan C."/>
            <person name="Murphy C."/>
            <person name="Neiman D."/>
            <person name="Pearson M."/>
            <person name="Priest M."/>
            <person name="Roberts A."/>
            <person name="Saif S."/>
            <person name="Shea T."/>
            <person name="Sisk P."/>
            <person name="Sykes S."/>
            <person name="Wortman J."/>
            <person name="Nusbaum C."/>
            <person name="Birren B."/>
        </authorList>
    </citation>
    <scope>NUCLEOTIDE SEQUENCE [LARGE SCALE GENOMIC DNA]</scope>
    <source>
        <strain evidence="2 3">VD184</strain>
    </source>
</reference>
<organism evidence="2 3">
    <name type="scientific">Bacillus cereus VD184</name>
    <dbReference type="NCBI Taxonomy" id="1053242"/>
    <lineage>
        <taxon>Bacteria</taxon>
        <taxon>Bacillati</taxon>
        <taxon>Bacillota</taxon>
        <taxon>Bacilli</taxon>
        <taxon>Bacillales</taxon>
        <taxon>Bacillaceae</taxon>
        <taxon>Bacillus</taxon>
        <taxon>Bacillus cereus group</taxon>
    </lineage>
</organism>
<dbReference type="Gene3D" id="1.10.260.40">
    <property type="entry name" value="lambda repressor-like DNA-binding domains"/>
    <property type="match status" value="1"/>
</dbReference>
<evidence type="ECO:0000313" key="2">
    <source>
        <dbReference type="EMBL" id="EOQ00412.1"/>
    </source>
</evidence>
<dbReference type="SMART" id="SM00530">
    <property type="entry name" value="HTH_XRE"/>
    <property type="match status" value="1"/>
</dbReference>
<dbReference type="Pfam" id="PF01381">
    <property type="entry name" value="HTH_3"/>
    <property type="match status" value="1"/>
</dbReference>
<dbReference type="EMBL" id="AHFK01000116">
    <property type="protein sequence ID" value="EOQ00412.1"/>
    <property type="molecule type" value="Genomic_DNA"/>
</dbReference>
<dbReference type="RefSeq" id="WP_016124154.1">
    <property type="nucleotide sequence ID" value="NZ_KB976855.1"/>
</dbReference>
<comment type="caution">
    <text evidence="2">The sequence shown here is derived from an EMBL/GenBank/DDBJ whole genome shotgun (WGS) entry which is preliminary data.</text>
</comment>
<dbReference type="Proteomes" id="UP000014028">
    <property type="component" value="Unassembled WGS sequence"/>
</dbReference>
<sequence length="78" mass="8940">MENTQECKTNLRKYRESKGFTIDDVSVGIKIPKKTLYAIEIGTRGIKSDKAKKLADFLEVPMEQLFNPTYYYPCVDTG</sequence>
<dbReference type="InterPro" id="IPR001387">
    <property type="entry name" value="Cro/C1-type_HTH"/>
</dbReference>
<evidence type="ECO:0000259" key="1">
    <source>
        <dbReference type="PROSITE" id="PS50943"/>
    </source>
</evidence>
<dbReference type="PROSITE" id="PS50943">
    <property type="entry name" value="HTH_CROC1"/>
    <property type="match status" value="1"/>
</dbReference>
<proteinExistence type="predicted"/>
<gene>
    <name evidence="2" type="ORF">IKC_06457</name>
</gene>
<feature type="domain" description="HTH cro/C1-type" evidence="1">
    <location>
        <begin position="11"/>
        <end position="65"/>
    </location>
</feature>
<evidence type="ECO:0000313" key="3">
    <source>
        <dbReference type="Proteomes" id="UP000014028"/>
    </source>
</evidence>
<dbReference type="GO" id="GO:0003677">
    <property type="term" value="F:DNA binding"/>
    <property type="evidence" value="ECO:0007669"/>
    <property type="project" value="InterPro"/>
</dbReference>
<protein>
    <recommendedName>
        <fullName evidence="1">HTH cro/C1-type domain-containing protein</fullName>
    </recommendedName>
</protein>
<name>A0A9W5VPB9_BACCE</name>
<dbReference type="InterPro" id="IPR010982">
    <property type="entry name" value="Lambda_DNA-bd_dom_sf"/>
</dbReference>
<dbReference type="SUPFAM" id="SSF47413">
    <property type="entry name" value="lambda repressor-like DNA-binding domains"/>
    <property type="match status" value="1"/>
</dbReference>
<dbReference type="AlphaFoldDB" id="A0A9W5VPB9"/>
<dbReference type="CDD" id="cd00093">
    <property type="entry name" value="HTH_XRE"/>
    <property type="match status" value="1"/>
</dbReference>